<dbReference type="InterPro" id="IPR027417">
    <property type="entry name" value="P-loop_NTPase"/>
</dbReference>
<proteinExistence type="predicted"/>
<keyword evidence="3" id="KW-1185">Reference proteome</keyword>
<name>A0ABP8I7Z3_9BURK</name>
<feature type="transmembrane region" description="Helical" evidence="1">
    <location>
        <begin position="270"/>
        <end position="288"/>
    </location>
</feature>
<comment type="caution">
    <text evidence="2">The sequence shown here is derived from an EMBL/GenBank/DDBJ whole genome shotgun (WGS) entry which is preliminary data.</text>
</comment>
<evidence type="ECO:0000313" key="3">
    <source>
        <dbReference type="Proteomes" id="UP001500975"/>
    </source>
</evidence>
<keyword evidence="1" id="KW-1133">Transmembrane helix</keyword>
<dbReference type="Gene3D" id="3.40.50.300">
    <property type="entry name" value="P-loop containing nucleotide triphosphate hydrolases"/>
    <property type="match status" value="1"/>
</dbReference>
<dbReference type="SUPFAM" id="SSF52540">
    <property type="entry name" value="P-loop containing nucleoside triphosphate hydrolases"/>
    <property type="match status" value="1"/>
</dbReference>
<dbReference type="EMBL" id="BAABGJ010000076">
    <property type="protein sequence ID" value="GAA4352957.1"/>
    <property type="molecule type" value="Genomic_DNA"/>
</dbReference>
<keyword evidence="1" id="KW-0812">Transmembrane</keyword>
<dbReference type="Proteomes" id="UP001500975">
    <property type="component" value="Unassembled WGS sequence"/>
</dbReference>
<feature type="transmembrane region" description="Helical" evidence="1">
    <location>
        <begin position="323"/>
        <end position="349"/>
    </location>
</feature>
<evidence type="ECO:0008006" key="4">
    <source>
        <dbReference type="Google" id="ProtNLM"/>
    </source>
</evidence>
<gene>
    <name evidence="2" type="ORF">GCM10023165_42810</name>
</gene>
<organism evidence="2 3">
    <name type="scientific">Variovorax defluvii</name>
    <dbReference type="NCBI Taxonomy" id="913761"/>
    <lineage>
        <taxon>Bacteria</taxon>
        <taxon>Pseudomonadati</taxon>
        <taxon>Pseudomonadota</taxon>
        <taxon>Betaproteobacteria</taxon>
        <taxon>Burkholderiales</taxon>
        <taxon>Comamonadaceae</taxon>
        <taxon>Variovorax</taxon>
    </lineage>
</organism>
<evidence type="ECO:0000256" key="1">
    <source>
        <dbReference type="SAM" id="Phobius"/>
    </source>
</evidence>
<protein>
    <recommendedName>
        <fullName evidence="4">Sulfotransferase family protein</fullName>
    </recommendedName>
</protein>
<reference evidence="3" key="1">
    <citation type="journal article" date="2019" name="Int. J. Syst. Evol. Microbiol.">
        <title>The Global Catalogue of Microorganisms (GCM) 10K type strain sequencing project: providing services to taxonomists for standard genome sequencing and annotation.</title>
        <authorList>
            <consortium name="The Broad Institute Genomics Platform"/>
            <consortium name="The Broad Institute Genome Sequencing Center for Infectious Disease"/>
            <person name="Wu L."/>
            <person name="Ma J."/>
        </authorList>
    </citation>
    <scope>NUCLEOTIDE SEQUENCE [LARGE SCALE GENOMIC DNA]</scope>
    <source>
        <strain evidence="3">JCM 17804</strain>
    </source>
</reference>
<sequence length="410" mass="45187">MNSRTAIFVLGMHRSGTSALARVLHLLGASLPRRVLPAGLGNELGHWEPEEAVALHDRLLEAAGTSVNGLNGPTDAWFETPAAQTFLGPMRDLIEAEFAQAPLFVFKDPRTALIFPMWRRVLAELGVRCLPVVITRHPLEAAASLVARQAQAVPWQSWTLDRAGLLWLRYVLAAERHSRSDIRAFCTYERLLTDWRGVARRLAIDLDIEWPRSLAPSTHFALRPVLHRACALSDMHLPECSDHGVFSPPEPGARQMNSPAAAMHRRYQRFFAWTFALSTVMAAVLIWIELAFPPDPWVYPAPASAPTAAAAPASTFDLHDLQLLVTVAMLMTSAVSLVGLLVATPLAYFGARKARAQAAVEVALKRQDRINWLAAERAGGWPGSIVPMPRMRAHMRGRMPRRVHGGAHPG</sequence>
<keyword evidence="1" id="KW-0472">Membrane</keyword>
<accession>A0ABP8I7Z3</accession>
<evidence type="ECO:0000313" key="2">
    <source>
        <dbReference type="EMBL" id="GAA4352957.1"/>
    </source>
</evidence>